<evidence type="ECO:0000256" key="1">
    <source>
        <dbReference type="ARBA" id="ARBA00022729"/>
    </source>
</evidence>
<dbReference type="Pfam" id="PF13525">
    <property type="entry name" value="YfiO"/>
    <property type="match status" value="1"/>
</dbReference>
<feature type="domain" description="Outer membrane lipoprotein BamD-like" evidence="4">
    <location>
        <begin position="34"/>
        <end position="212"/>
    </location>
</feature>
<dbReference type="Proteomes" id="UP001155483">
    <property type="component" value="Unassembled WGS sequence"/>
</dbReference>
<keyword evidence="2" id="KW-0472">Membrane</keyword>
<evidence type="ECO:0000259" key="4">
    <source>
        <dbReference type="Pfam" id="PF13525"/>
    </source>
</evidence>
<dbReference type="InterPro" id="IPR017689">
    <property type="entry name" value="BamD"/>
</dbReference>
<dbReference type="EMBL" id="JAOTIF010000002">
    <property type="protein sequence ID" value="MCU7548382.1"/>
    <property type="molecule type" value="Genomic_DNA"/>
</dbReference>
<evidence type="ECO:0000256" key="3">
    <source>
        <dbReference type="ARBA" id="ARBA00023237"/>
    </source>
</evidence>
<evidence type="ECO:0000256" key="2">
    <source>
        <dbReference type="ARBA" id="ARBA00023136"/>
    </source>
</evidence>
<keyword evidence="1" id="KW-0732">Signal</keyword>
<reference evidence="5" key="2">
    <citation type="submission" date="2023-04" db="EMBL/GenBank/DDBJ databases">
        <title>Paracnuella aquatica gen. nov., sp. nov., a member of the family Chitinophagaceae isolated from a hot spring.</title>
        <authorList>
            <person name="Wang C."/>
        </authorList>
    </citation>
    <scope>NUCLEOTIDE SEQUENCE</scope>
    <source>
        <strain evidence="5">LB-8</strain>
    </source>
</reference>
<name>A0A9X2XTX0_9BACT</name>
<dbReference type="AlphaFoldDB" id="A0A9X2XTX0"/>
<keyword evidence="3" id="KW-0998">Cell outer membrane</keyword>
<dbReference type="InterPro" id="IPR011990">
    <property type="entry name" value="TPR-like_helical_dom_sf"/>
</dbReference>
<protein>
    <submittedName>
        <fullName evidence="5">Outer membrane protein assembly factor BamD</fullName>
    </submittedName>
</protein>
<dbReference type="RefSeq" id="WP_279295830.1">
    <property type="nucleotide sequence ID" value="NZ_JAOTIF010000002.1"/>
</dbReference>
<dbReference type="InterPro" id="IPR039565">
    <property type="entry name" value="BamD-like"/>
</dbReference>
<evidence type="ECO:0000313" key="6">
    <source>
        <dbReference type="Proteomes" id="UP001155483"/>
    </source>
</evidence>
<dbReference type="SUPFAM" id="SSF48452">
    <property type="entry name" value="TPR-like"/>
    <property type="match status" value="1"/>
</dbReference>
<organism evidence="5 6">
    <name type="scientific">Paraflavisolibacter caeni</name>
    <dbReference type="NCBI Taxonomy" id="2982496"/>
    <lineage>
        <taxon>Bacteria</taxon>
        <taxon>Pseudomonadati</taxon>
        <taxon>Bacteroidota</taxon>
        <taxon>Chitinophagia</taxon>
        <taxon>Chitinophagales</taxon>
        <taxon>Chitinophagaceae</taxon>
        <taxon>Paraflavisolibacter</taxon>
    </lineage>
</organism>
<keyword evidence="6" id="KW-1185">Reference proteome</keyword>
<comment type="caution">
    <text evidence="5">The sequence shown here is derived from an EMBL/GenBank/DDBJ whole genome shotgun (WGS) entry which is preliminary data.</text>
</comment>
<reference evidence="5" key="1">
    <citation type="submission" date="2022-09" db="EMBL/GenBank/DDBJ databases">
        <authorList>
            <person name="Yuan C."/>
            <person name="Ke Z."/>
        </authorList>
    </citation>
    <scope>NUCLEOTIDE SEQUENCE</scope>
    <source>
        <strain evidence="5">LB-8</strain>
    </source>
</reference>
<dbReference type="Gene3D" id="1.25.40.10">
    <property type="entry name" value="Tetratricopeptide repeat domain"/>
    <property type="match status" value="1"/>
</dbReference>
<gene>
    <name evidence="5" type="primary">bamD</name>
    <name evidence="5" type="ORF">OCK74_04610</name>
</gene>
<sequence length="270" mass="31763">MRFLLIAFISLFLVSCQGINKVLKSKDPEYKLRMAEQYYAKKKYTYAQQLYEDVIPFFKGRPEFEDIYYKYAYTAYNQHDYLNAENLFKTYLEAFPNSSRAEEIEFMRAYAFYMQSPKPSLDQTNTLKVIGMMQTFINTHPGSERNKQAADIMEICRNKLETKDFSAAQLYFDIGQFRAAAVSFSSLLNSYPDSPKGDEYKLMTVKSYYRFAELSVEEKKVERFEKVIEECNDFMDRFPQSPLVKQVENYLTLTQSNIKNITNEPSKKTT</sequence>
<dbReference type="PROSITE" id="PS51257">
    <property type="entry name" value="PROKAR_LIPOPROTEIN"/>
    <property type="match status" value="1"/>
</dbReference>
<proteinExistence type="predicted"/>
<dbReference type="NCBIfam" id="TIGR03302">
    <property type="entry name" value="OM_YfiO"/>
    <property type="match status" value="1"/>
</dbReference>
<evidence type="ECO:0000313" key="5">
    <source>
        <dbReference type="EMBL" id="MCU7548382.1"/>
    </source>
</evidence>
<accession>A0A9X2XTX0</accession>